<proteinExistence type="predicted"/>
<dbReference type="AlphaFoldDB" id="A0A4R2I110"/>
<evidence type="ECO:0000256" key="1">
    <source>
        <dbReference type="SAM" id="MobiDB-lite"/>
    </source>
</evidence>
<keyword evidence="3" id="KW-1185">Reference proteome</keyword>
<dbReference type="OrthoDB" id="3831354at2"/>
<protein>
    <submittedName>
        <fullName evidence="2">Uncharacterized protein</fullName>
    </submittedName>
</protein>
<dbReference type="Proteomes" id="UP000295573">
    <property type="component" value="Unassembled WGS sequence"/>
</dbReference>
<name>A0A4R2I110_9ACTN</name>
<evidence type="ECO:0000313" key="3">
    <source>
        <dbReference type="Proteomes" id="UP000295573"/>
    </source>
</evidence>
<reference evidence="2 3" key="1">
    <citation type="journal article" date="2015" name="Stand. Genomic Sci.">
        <title>Genomic Encyclopedia of Bacterial and Archaeal Type Strains, Phase III: the genomes of soil and plant-associated and newly described type strains.</title>
        <authorList>
            <person name="Whitman W.B."/>
            <person name="Woyke T."/>
            <person name="Klenk H.P."/>
            <person name="Zhou Y."/>
            <person name="Lilburn T.G."/>
            <person name="Beck B.J."/>
            <person name="De Vos P."/>
            <person name="Vandamme P."/>
            <person name="Eisen J.A."/>
            <person name="Garrity G."/>
            <person name="Hugenholtz P."/>
            <person name="Kyrpides N.C."/>
        </authorList>
    </citation>
    <scope>NUCLEOTIDE SEQUENCE [LARGE SCALE GENOMIC DNA]</scope>
    <source>
        <strain evidence="2 3">VKM Ac-2541</strain>
    </source>
</reference>
<dbReference type="EMBL" id="SLWR01000023">
    <property type="protein sequence ID" value="TCO37624.1"/>
    <property type="molecule type" value="Genomic_DNA"/>
</dbReference>
<dbReference type="RefSeq" id="WP_132157756.1">
    <property type="nucleotide sequence ID" value="NZ_SLWR01000023.1"/>
</dbReference>
<comment type="caution">
    <text evidence="2">The sequence shown here is derived from an EMBL/GenBank/DDBJ whole genome shotgun (WGS) entry which is preliminary data.</text>
</comment>
<feature type="region of interest" description="Disordered" evidence="1">
    <location>
        <begin position="94"/>
        <end position="115"/>
    </location>
</feature>
<gene>
    <name evidence="2" type="ORF">EV646_12311</name>
</gene>
<organism evidence="2 3">
    <name type="scientific">Kribbella antiqua</name>
    <dbReference type="NCBI Taxonomy" id="2512217"/>
    <lineage>
        <taxon>Bacteria</taxon>
        <taxon>Bacillati</taxon>
        <taxon>Actinomycetota</taxon>
        <taxon>Actinomycetes</taxon>
        <taxon>Propionibacteriales</taxon>
        <taxon>Kribbellaceae</taxon>
        <taxon>Kribbella</taxon>
    </lineage>
</organism>
<sequence>MGASERVEALKRARQRQARIEAATARTIRAYAALERAIQARAFAVERHDERVAAAETASAAETAELARVCGSAEAAAEILGWSVRDVRRVVKEANGQRTTDRQIGGTGGPDDNDT</sequence>
<evidence type="ECO:0000313" key="2">
    <source>
        <dbReference type="EMBL" id="TCO37624.1"/>
    </source>
</evidence>
<accession>A0A4R2I110</accession>